<dbReference type="EMBL" id="DWZD01000039">
    <property type="protein sequence ID" value="HJA79131.1"/>
    <property type="molecule type" value="Genomic_DNA"/>
</dbReference>
<dbReference type="PANTHER" id="PTHR15160">
    <property type="entry name" value="VON HIPPEL-LINDAU PROTEIN"/>
    <property type="match status" value="1"/>
</dbReference>
<protein>
    <submittedName>
        <fullName evidence="3">Bifunctional nuclease family protein</fullName>
    </submittedName>
</protein>
<feature type="domain" description="BFN" evidence="2">
    <location>
        <begin position="1"/>
        <end position="132"/>
    </location>
</feature>
<sequence>MLEVRVVGLGLDAASKSPIVHLQQVDGEASLSILVGAMEALSISLVLNGEQVPRPLTHDLLLAALKSLRANVSGVEICDRRDGIYYAALNIRMADKAIRLDCRPSDAVALALRAGVPILVRASLFADAAGSGAAAARASQADQPQRPDAAADMARQATARREADSLAGMLQRGSRLPHADPDLERRYRDILRVLEPVTSRKM</sequence>
<name>A0A9D2HLG1_9BACT</name>
<evidence type="ECO:0000259" key="2">
    <source>
        <dbReference type="PROSITE" id="PS51658"/>
    </source>
</evidence>
<organism evidence="3 4">
    <name type="scientific">Candidatus Desulfovibrio intestinavium</name>
    <dbReference type="NCBI Taxonomy" id="2838534"/>
    <lineage>
        <taxon>Bacteria</taxon>
        <taxon>Pseudomonadati</taxon>
        <taxon>Thermodesulfobacteriota</taxon>
        <taxon>Desulfovibrionia</taxon>
        <taxon>Desulfovibrionales</taxon>
        <taxon>Desulfovibrionaceae</taxon>
        <taxon>Desulfovibrio</taxon>
    </lineage>
</organism>
<dbReference type="GO" id="GO:0004518">
    <property type="term" value="F:nuclease activity"/>
    <property type="evidence" value="ECO:0007669"/>
    <property type="project" value="InterPro"/>
</dbReference>
<dbReference type="InterPro" id="IPR036104">
    <property type="entry name" value="BFN_sf"/>
</dbReference>
<dbReference type="Pfam" id="PF02577">
    <property type="entry name" value="BFN_dom"/>
    <property type="match status" value="1"/>
</dbReference>
<evidence type="ECO:0000256" key="1">
    <source>
        <dbReference type="SAM" id="MobiDB-lite"/>
    </source>
</evidence>
<dbReference type="Proteomes" id="UP000823821">
    <property type="component" value="Unassembled WGS sequence"/>
</dbReference>
<reference evidence="3" key="1">
    <citation type="journal article" date="2021" name="PeerJ">
        <title>Extensive microbial diversity within the chicken gut microbiome revealed by metagenomics and culture.</title>
        <authorList>
            <person name="Gilroy R."/>
            <person name="Ravi A."/>
            <person name="Getino M."/>
            <person name="Pursley I."/>
            <person name="Horton D.L."/>
            <person name="Alikhan N.F."/>
            <person name="Baker D."/>
            <person name="Gharbi K."/>
            <person name="Hall N."/>
            <person name="Watson M."/>
            <person name="Adriaenssens E.M."/>
            <person name="Foster-Nyarko E."/>
            <person name="Jarju S."/>
            <person name="Secka A."/>
            <person name="Antonio M."/>
            <person name="Oren A."/>
            <person name="Chaudhuri R.R."/>
            <person name="La Ragione R."/>
            <person name="Hildebrand F."/>
            <person name="Pallen M.J."/>
        </authorList>
    </citation>
    <scope>NUCLEOTIDE SEQUENCE</scope>
    <source>
        <strain evidence="3">5032</strain>
    </source>
</reference>
<evidence type="ECO:0000313" key="4">
    <source>
        <dbReference type="Proteomes" id="UP000823821"/>
    </source>
</evidence>
<proteinExistence type="predicted"/>
<comment type="caution">
    <text evidence="3">The sequence shown here is derived from an EMBL/GenBank/DDBJ whole genome shotgun (WGS) entry which is preliminary data.</text>
</comment>
<dbReference type="SUPFAM" id="SSF103256">
    <property type="entry name" value="Hypothetical protein TM0160"/>
    <property type="match status" value="1"/>
</dbReference>
<dbReference type="PROSITE" id="PS51658">
    <property type="entry name" value="BFN"/>
    <property type="match status" value="1"/>
</dbReference>
<accession>A0A9D2HLG1</accession>
<evidence type="ECO:0000313" key="3">
    <source>
        <dbReference type="EMBL" id="HJA79131.1"/>
    </source>
</evidence>
<dbReference type="InterPro" id="IPR003729">
    <property type="entry name" value="Bi_nuclease_dom"/>
</dbReference>
<dbReference type="PANTHER" id="PTHR15160:SF1">
    <property type="entry name" value="VON HIPPEL-LINDAU DISEASE TUMOR SUPPRESSOR"/>
    <property type="match status" value="1"/>
</dbReference>
<dbReference type="Gene3D" id="3.10.690.10">
    <property type="entry name" value="Bifunctional nuclease domain"/>
    <property type="match status" value="1"/>
</dbReference>
<feature type="compositionally biased region" description="Low complexity" evidence="1">
    <location>
        <begin position="136"/>
        <end position="157"/>
    </location>
</feature>
<gene>
    <name evidence="3" type="ORF">H9784_06110</name>
</gene>
<reference evidence="3" key="2">
    <citation type="submission" date="2021-04" db="EMBL/GenBank/DDBJ databases">
        <authorList>
            <person name="Gilroy R."/>
        </authorList>
    </citation>
    <scope>NUCLEOTIDE SEQUENCE</scope>
    <source>
        <strain evidence="3">5032</strain>
    </source>
</reference>
<dbReference type="AlphaFoldDB" id="A0A9D2HLG1"/>
<feature type="region of interest" description="Disordered" evidence="1">
    <location>
        <begin position="136"/>
        <end position="181"/>
    </location>
</feature>